<comment type="caution">
    <text evidence="2">The sequence shown here is derived from an EMBL/GenBank/DDBJ whole genome shotgun (WGS) entry which is preliminary data.</text>
</comment>
<reference evidence="2" key="2">
    <citation type="journal article" date="2021" name="Microbiome">
        <title>Successional dynamics and alternative stable states in a saline activated sludge microbial community over 9 years.</title>
        <authorList>
            <person name="Wang Y."/>
            <person name="Ye J."/>
            <person name="Ju F."/>
            <person name="Liu L."/>
            <person name="Boyd J.A."/>
            <person name="Deng Y."/>
            <person name="Parks D.H."/>
            <person name="Jiang X."/>
            <person name="Yin X."/>
            <person name="Woodcroft B.J."/>
            <person name="Tyson G.W."/>
            <person name="Hugenholtz P."/>
            <person name="Polz M.F."/>
            <person name="Zhang T."/>
        </authorList>
    </citation>
    <scope>NUCLEOTIDE SEQUENCE</scope>
    <source>
        <strain evidence="2">HKST-UBA80</strain>
    </source>
</reference>
<name>A0A955E171_UNCKA</name>
<organism evidence="2 3">
    <name type="scientific">candidate division WWE3 bacterium</name>
    <dbReference type="NCBI Taxonomy" id="2053526"/>
    <lineage>
        <taxon>Bacteria</taxon>
        <taxon>Katanobacteria</taxon>
    </lineage>
</organism>
<gene>
    <name evidence="2" type="ORF">KDA10_03750</name>
</gene>
<reference evidence="2" key="1">
    <citation type="submission" date="2020-04" db="EMBL/GenBank/DDBJ databases">
        <authorList>
            <person name="Zhang T."/>
        </authorList>
    </citation>
    <scope>NUCLEOTIDE SEQUENCE</scope>
    <source>
        <strain evidence="2">HKST-UBA80</strain>
    </source>
</reference>
<dbReference type="InterPro" id="IPR017853">
    <property type="entry name" value="GH"/>
</dbReference>
<dbReference type="Proteomes" id="UP000714817">
    <property type="component" value="Unassembled WGS sequence"/>
</dbReference>
<dbReference type="InterPro" id="IPR051923">
    <property type="entry name" value="Glycosyl_Hydrolase_39"/>
</dbReference>
<proteinExistence type="predicted"/>
<dbReference type="SUPFAM" id="SSF51445">
    <property type="entry name" value="(Trans)glycosidases"/>
    <property type="match status" value="1"/>
</dbReference>
<sequence length="395" mass="45619">MNVRHILTQVLYVILFSLISLLFTIFIYILREAFVSHTLPEVFIFNTKLPKQDAGCTSLEFNYQYYKDAIGNDNNNIYGIYVYAEDTEFLDLAAELVNSNGGDWGYVLIPFNISTDRDFEKWRKVFEVLAEKHLIPIIQLNALDLDEIPRDTKRGAEFLNFFDWPVKDRYISVYNEPNDSNFWYGKADPKQYAEILDTTIDIFKDINSNYFMLNGALNISASGGNGTIDALDFINQMYSSRPEVFNKLDGWASHSYPQPNFSGSPYGSGRNSVRAYEFELSYLSSVLGISKEYPIFITETGWAHAEGLSYNPSYYTSKRVGENFKIAYEQVWLKDKRIKAVIPFTIWYPPPFDHFAWVDVDKEPFEQFFEVKSMKKVAGTPETLFTGRIESNDCN</sequence>
<dbReference type="Gene3D" id="3.20.20.80">
    <property type="entry name" value="Glycosidases"/>
    <property type="match status" value="1"/>
</dbReference>
<dbReference type="PANTHER" id="PTHR12631:SF10">
    <property type="entry name" value="BETA-XYLOSIDASE-LIKE PROTEIN-RELATED"/>
    <property type="match status" value="1"/>
</dbReference>
<dbReference type="AlphaFoldDB" id="A0A955E171"/>
<dbReference type="EMBL" id="JAGQNY010000018">
    <property type="protein sequence ID" value="MCA9302442.1"/>
    <property type="molecule type" value="Genomic_DNA"/>
</dbReference>
<protein>
    <recommendedName>
        <fullName evidence="4">Asl1-like glycosyl hydrolase catalytic domain-containing protein</fullName>
    </recommendedName>
</protein>
<feature type="transmembrane region" description="Helical" evidence="1">
    <location>
        <begin position="6"/>
        <end position="30"/>
    </location>
</feature>
<keyword evidence="1" id="KW-1133">Transmembrane helix</keyword>
<dbReference type="GO" id="GO:0004553">
    <property type="term" value="F:hydrolase activity, hydrolyzing O-glycosyl compounds"/>
    <property type="evidence" value="ECO:0007669"/>
    <property type="project" value="TreeGrafter"/>
</dbReference>
<evidence type="ECO:0000313" key="3">
    <source>
        <dbReference type="Proteomes" id="UP000714817"/>
    </source>
</evidence>
<dbReference type="PANTHER" id="PTHR12631">
    <property type="entry name" value="ALPHA-L-IDURONIDASE"/>
    <property type="match status" value="1"/>
</dbReference>
<evidence type="ECO:0000313" key="2">
    <source>
        <dbReference type="EMBL" id="MCA9302442.1"/>
    </source>
</evidence>
<evidence type="ECO:0000256" key="1">
    <source>
        <dbReference type="SAM" id="Phobius"/>
    </source>
</evidence>
<evidence type="ECO:0008006" key="4">
    <source>
        <dbReference type="Google" id="ProtNLM"/>
    </source>
</evidence>
<keyword evidence="1" id="KW-0472">Membrane</keyword>
<keyword evidence="1" id="KW-0812">Transmembrane</keyword>
<accession>A0A955E171</accession>